<evidence type="ECO:0000313" key="2">
    <source>
        <dbReference type="Proteomes" id="UP000245429"/>
    </source>
</evidence>
<gene>
    <name evidence="1" type="ORF">DI487_03605</name>
</gene>
<reference evidence="1 2" key="1">
    <citation type="submission" date="2018-05" db="EMBL/GenBank/DDBJ databases">
        <title>Flavobacterium sp. MEBiC07310.</title>
        <authorList>
            <person name="Baek K."/>
        </authorList>
    </citation>
    <scope>NUCLEOTIDE SEQUENCE [LARGE SCALE GENOMIC DNA]</scope>
    <source>
        <strain evidence="1 2">MEBiC07310</strain>
    </source>
</reference>
<dbReference type="AlphaFoldDB" id="A0A2U8QSB9"/>
<dbReference type="Proteomes" id="UP000245429">
    <property type="component" value="Chromosome"/>
</dbReference>
<accession>A0A2U8QSB9</accession>
<evidence type="ECO:0000313" key="1">
    <source>
        <dbReference type="EMBL" id="AWM13038.1"/>
    </source>
</evidence>
<sequence>MANTDAIAVMQPYVFPYIGYFQLINAVDVFVLYDDVNFIKGGWINRNRILLKEEDHTFTISCKKISSFSRINEIEANFTEKDKQKFLKKIEQSYIKAPYFKEAFAVVKEGLNGENQYIAEMCKKSISSVLGYLDIDTKLTVSSVEFSDTLGMGRADRLIEMTKRSGKSMYINVIGGKELYDKEYFEQNGVELSFIKSDSTIQYKQFDNDFVPWLSIIDVMMFNSKEEIKQMLTQYTLI</sequence>
<dbReference type="RefSeq" id="WP_109568446.1">
    <property type="nucleotide sequence ID" value="NZ_CP029463.1"/>
</dbReference>
<protein>
    <recommendedName>
        <fullName evidence="3">Glycine transferase</fullName>
    </recommendedName>
</protein>
<name>A0A2U8QSB9_9FLAO</name>
<dbReference type="InterPro" id="IPR014985">
    <property type="entry name" value="WbqC"/>
</dbReference>
<dbReference type="Pfam" id="PF08889">
    <property type="entry name" value="WbqC"/>
    <property type="match status" value="1"/>
</dbReference>
<keyword evidence="2" id="KW-1185">Reference proteome</keyword>
<organism evidence="1 2">
    <name type="scientific">Flavobacterium sediminis</name>
    <dbReference type="NCBI Taxonomy" id="2201181"/>
    <lineage>
        <taxon>Bacteria</taxon>
        <taxon>Pseudomonadati</taxon>
        <taxon>Bacteroidota</taxon>
        <taxon>Flavobacteriia</taxon>
        <taxon>Flavobacteriales</taxon>
        <taxon>Flavobacteriaceae</taxon>
        <taxon>Flavobacterium</taxon>
    </lineage>
</organism>
<dbReference type="OrthoDB" id="3611744at2"/>
<dbReference type="KEGG" id="fse:DI487_03605"/>
<evidence type="ECO:0008006" key="3">
    <source>
        <dbReference type="Google" id="ProtNLM"/>
    </source>
</evidence>
<proteinExistence type="predicted"/>
<dbReference type="EMBL" id="CP029463">
    <property type="protein sequence ID" value="AWM13038.1"/>
    <property type="molecule type" value="Genomic_DNA"/>
</dbReference>